<sequence>MEVRGLTPLPVEVISRILMHVDSSDISAVKKFWCNHILRLCEEHLVTPPEEELKEYTTAELEQWSMRRIRARSAPPVKWQLHSRDGCNSYDDIQIIPGGRWLLEIHDDSSVHFIDLDNDNLEQHLLLDPRAIDSDPRVCDHEFVGVDIWTDHKAPRLSFRLEGSFFNENISVISAYIYQVNLIGHGARAILVAQIIATFRRNTSNFVHAFNDHCFVYSSMNRGLGIFGYRQALDCFDYPLMECHTHTLEICPDVYP</sequence>
<gene>
    <name evidence="1" type="ORF">AGABI1DRAFT_93843</name>
</gene>
<accession>K5XQ76</accession>
<dbReference type="OrthoDB" id="2885124at2759"/>
<name>K5XQ76_AGABU</name>
<dbReference type="EMBL" id="JH971399">
    <property type="protein sequence ID" value="EKM76930.1"/>
    <property type="molecule type" value="Genomic_DNA"/>
</dbReference>
<keyword evidence="2" id="KW-1185">Reference proteome</keyword>
<protein>
    <recommendedName>
        <fullName evidence="3">F-box domain-containing protein</fullName>
    </recommendedName>
</protein>
<dbReference type="KEGG" id="abp:AGABI1DRAFT93843"/>
<dbReference type="GeneID" id="18832529"/>
<dbReference type="AlphaFoldDB" id="K5XQ76"/>
<evidence type="ECO:0000313" key="1">
    <source>
        <dbReference type="EMBL" id="EKM76930.1"/>
    </source>
</evidence>
<evidence type="ECO:0000313" key="2">
    <source>
        <dbReference type="Proteomes" id="UP000008493"/>
    </source>
</evidence>
<proteinExistence type="predicted"/>
<organism evidence="1 2">
    <name type="scientific">Agaricus bisporus var. burnettii (strain JB137-S8 / ATCC MYA-4627 / FGSC 10392)</name>
    <name type="common">White button mushroom</name>
    <dbReference type="NCBI Taxonomy" id="597362"/>
    <lineage>
        <taxon>Eukaryota</taxon>
        <taxon>Fungi</taxon>
        <taxon>Dikarya</taxon>
        <taxon>Basidiomycota</taxon>
        <taxon>Agaricomycotina</taxon>
        <taxon>Agaricomycetes</taxon>
        <taxon>Agaricomycetidae</taxon>
        <taxon>Agaricales</taxon>
        <taxon>Agaricineae</taxon>
        <taxon>Agaricaceae</taxon>
        <taxon>Agaricus</taxon>
    </lineage>
</organism>
<dbReference type="InParanoid" id="K5XQ76"/>
<reference evidence="2" key="1">
    <citation type="journal article" date="2012" name="Proc. Natl. Acad. Sci. U.S.A.">
        <title>Genome sequence of the button mushroom Agaricus bisporus reveals mechanisms governing adaptation to a humic-rich ecological niche.</title>
        <authorList>
            <person name="Morin E."/>
            <person name="Kohler A."/>
            <person name="Baker A.R."/>
            <person name="Foulongne-Oriol M."/>
            <person name="Lombard V."/>
            <person name="Nagy L.G."/>
            <person name="Ohm R.A."/>
            <person name="Patyshakuliyeva A."/>
            <person name="Brun A."/>
            <person name="Aerts A.L."/>
            <person name="Bailey A.M."/>
            <person name="Billette C."/>
            <person name="Coutinho P.M."/>
            <person name="Deakin G."/>
            <person name="Doddapaneni H."/>
            <person name="Floudas D."/>
            <person name="Grimwood J."/>
            <person name="Hilden K."/>
            <person name="Kuees U."/>
            <person name="LaButti K.M."/>
            <person name="Lapidus A."/>
            <person name="Lindquist E.A."/>
            <person name="Lucas S.M."/>
            <person name="Murat C."/>
            <person name="Riley R.W."/>
            <person name="Salamov A.A."/>
            <person name="Schmutz J."/>
            <person name="Subramanian V."/>
            <person name="Woesten H.A.B."/>
            <person name="Xu J."/>
            <person name="Eastwood D.C."/>
            <person name="Foster G.D."/>
            <person name="Sonnenberg A.S."/>
            <person name="Cullen D."/>
            <person name="de Vries R.P."/>
            <person name="Lundell T."/>
            <person name="Hibbett D.S."/>
            <person name="Henrissat B."/>
            <person name="Burton K.S."/>
            <person name="Kerrigan R.W."/>
            <person name="Challen M.P."/>
            <person name="Grigoriev I.V."/>
            <person name="Martin F."/>
        </authorList>
    </citation>
    <scope>NUCLEOTIDE SEQUENCE [LARGE SCALE GENOMIC DNA]</scope>
    <source>
        <strain evidence="2">JB137-S8 / ATCC MYA-4627 / FGSC 10392</strain>
    </source>
</reference>
<dbReference type="Proteomes" id="UP000008493">
    <property type="component" value="Unassembled WGS sequence"/>
</dbReference>
<evidence type="ECO:0008006" key="3">
    <source>
        <dbReference type="Google" id="ProtNLM"/>
    </source>
</evidence>
<dbReference type="HOGENOM" id="CLU_1085730_0_0_1"/>
<dbReference type="RefSeq" id="XP_007332533.1">
    <property type="nucleotide sequence ID" value="XM_007332471.1"/>
</dbReference>